<dbReference type="WBParaSite" id="nRc.2.0.1.t09430-RA">
    <property type="protein sequence ID" value="nRc.2.0.1.t09430-RA"/>
    <property type="gene ID" value="nRc.2.0.1.g09430"/>
</dbReference>
<evidence type="ECO:0000313" key="2">
    <source>
        <dbReference type="Proteomes" id="UP000887565"/>
    </source>
</evidence>
<accession>A0A915I6E5</accession>
<dbReference type="AlphaFoldDB" id="A0A915I6E5"/>
<protein>
    <submittedName>
        <fullName evidence="3">Uncharacterized protein</fullName>
    </submittedName>
</protein>
<sequence length="146" mass="16413">MQIDELDDQRRRHLHRSGAPQREGNSNNRLERRARGPGARLLTASTGRPFRDPAMVRPAVRYAAFSAVPPPLQPEFPNHPRGSLSAIGSVSALYAEGQGFEQLAERYCSDAPATWIWAYDTFNEYNYTIVTTHSSLLLQIKTLTMN</sequence>
<proteinExistence type="predicted"/>
<dbReference type="Proteomes" id="UP000887565">
    <property type="component" value="Unplaced"/>
</dbReference>
<keyword evidence="2" id="KW-1185">Reference proteome</keyword>
<evidence type="ECO:0000313" key="3">
    <source>
        <dbReference type="WBParaSite" id="nRc.2.0.1.t09430-RA"/>
    </source>
</evidence>
<evidence type="ECO:0000256" key="1">
    <source>
        <dbReference type="SAM" id="MobiDB-lite"/>
    </source>
</evidence>
<organism evidence="2 3">
    <name type="scientific">Romanomermis culicivorax</name>
    <name type="common">Nematode worm</name>
    <dbReference type="NCBI Taxonomy" id="13658"/>
    <lineage>
        <taxon>Eukaryota</taxon>
        <taxon>Metazoa</taxon>
        <taxon>Ecdysozoa</taxon>
        <taxon>Nematoda</taxon>
        <taxon>Enoplea</taxon>
        <taxon>Dorylaimia</taxon>
        <taxon>Mermithida</taxon>
        <taxon>Mermithoidea</taxon>
        <taxon>Mermithidae</taxon>
        <taxon>Romanomermis</taxon>
    </lineage>
</organism>
<reference evidence="3" key="1">
    <citation type="submission" date="2022-11" db="UniProtKB">
        <authorList>
            <consortium name="WormBaseParasite"/>
        </authorList>
    </citation>
    <scope>IDENTIFICATION</scope>
</reference>
<name>A0A915I6E5_ROMCU</name>
<feature type="region of interest" description="Disordered" evidence="1">
    <location>
        <begin position="1"/>
        <end position="50"/>
    </location>
</feature>